<reference evidence="1 2" key="1">
    <citation type="submission" date="2020-01" db="EMBL/GenBank/DDBJ databases">
        <title>Spongiivirga citrea KCTC 32990T.</title>
        <authorList>
            <person name="Wang G."/>
        </authorList>
    </citation>
    <scope>NUCLEOTIDE SEQUENCE [LARGE SCALE GENOMIC DNA]</scope>
    <source>
        <strain evidence="1 2">KCTC 32990</strain>
    </source>
</reference>
<accession>A0A6M0CI23</accession>
<evidence type="ECO:0000313" key="2">
    <source>
        <dbReference type="Proteomes" id="UP000474296"/>
    </source>
</evidence>
<dbReference type="AlphaFoldDB" id="A0A6M0CI23"/>
<comment type="caution">
    <text evidence="1">The sequence shown here is derived from an EMBL/GenBank/DDBJ whole genome shotgun (WGS) entry which is preliminary data.</text>
</comment>
<gene>
    <name evidence="1" type="ORF">GWK10_09960</name>
</gene>
<keyword evidence="2" id="KW-1185">Reference proteome</keyword>
<evidence type="ECO:0000313" key="1">
    <source>
        <dbReference type="EMBL" id="NER17535.1"/>
    </source>
</evidence>
<dbReference type="RefSeq" id="WP_164032156.1">
    <property type="nucleotide sequence ID" value="NZ_JAABOQ010000004.1"/>
</dbReference>
<organism evidence="1 2">
    <name type="scientific">Spongiivirga citrea</name>
    <dbReference type="NCBI Taxonomy" id="1481457"/>
    <lineage>
        <taxon>Bacteria</taxon>
        <taxon>Pseudomonadati</taxon>
        <taxon>Bacteroidota</taxon>
        <taxon>Flavobacteriia</taxon>
        <taxon>Flavobacteriales</taxon>
        <taxon>Flavobacteriaceae</taxon>
        <taxon>Spongiivirga</taxon>
    </lineage>
</organism>
<dbReference type="Proteomes" id="UP000474296">
    <property type="component" value="Unassembled WGS sequence"/>
</dbReference>
<protein>
    <submittedName>
        <fullName evidence="1">Uncharacterized protein</fullName>
    </submittedName>
</protein>
<sequence>MNKKISSFIDSVIEQKKLQFSKAESDFDKLLFERNILKSENDKISIIDYHLISSPFLDKYIEKLDFIIGKDFQENADFINKVKEDFLSNGYVHDYHILEKEIWKLVTKESNSKFNCSFNDYLNSVDLDNKIEGLFSFIDAYSKLLPELNLTDEIIFDNALILTEITKSDAQYNIPLGNVLNGIKNKCKSDYDLGLELLRKSISLNEEKENIISAIVSGLYENKKYEFYDSILKDLIQKGDKLNAFFFGLSNVSDIEITECDLYKEIIKKYIKEDSLVISILSLVFSILKSNNSKYHKFCFKELDSAIENEKTAYYILNNLDHLNNYNQEKTDIIVKLINQDYFSIENYINPISNVFWHLKKFESFKKVVLTIIERKPFENFIKSFQSYLHSVDKIELDKFTIELLTGNQASKRNIGIDIFNYLSSHSPYQFEFNILDLSHILQYKLWVSLTQDFHEPKNRLVALLPLFDSKSDLIRESFICKLEEISEDYGGHITKIIESNFDKKNPNYLPVIERIKNYIENYYAKNIDLKNSVSELNPYHTHYKFIKAFDESFSKNMSKSVDKGARENSLLSILGTKTVQLSKGGGWRFGAKKEISQLGKVGTSFTMPRGYFINPNKFELEKGFVIRQDWTDEEFSGIKTTLENE</sequence>
<dbReference type="EMBL" id="JAABOQ010000004">
    <property type="protein sequence ID" value="NER17535.1"/>
    <property type="molecule type" value="Genomic_DNA"/>
</dbReference>
<name>A0A6M0CI23_9FLAO</name>
<proteinExistence type="predicted"/>